<protein>
    <submittedName>
        <fullName evidence="2">Uncharacterized protein</fullName>
    </submittedName>
</protein>
<evidence type="ECO:0000313" key="3">
    <source>
        <dbReference type="Proteomes" id="UP000324800"/>
    </source>
</evidence>
<comment type="caution">
    <text evidence="2">The sequence shown here is derived from an EMBL/GenBank/DDBJ whole genome shotgun (WGS) entry which is preliminary data.</text>
</comment>
<organism evidence="2 3">
    <name type="scientific">Streblomastix strix</name>
    <dbReference type="NCBI Taxonomy" id="222440"/>
    <lineage>
        <taxon>Eukaryota</taxon>
        <taxon>Metamonada</taxon>
        <taxon>Preaxostyla</taxon>
        <taxon>Oxymonadida</taxon>
        <taxon>Streblomastigidae</taxon>
        <taxon>Streblomastix</taxon>
    </lineage>
</organism>
<feature type="non-terminal residue" evidence="2">
    <location>
        <position position="1"/>
    </location>
</feature>
<feature type="compositionally biased region" description="Basic and acidic residues" evidence="1">
    <location>
        <begin position="98"/>
        <end position="111"/>
    </location>
</feature>
<evidence type="ECO:0000256" key="1">
    <source>
        <dbReference type="SAM" id="MobiDB-lite"/>
    </source>
</evidence>
<name>A0A5J4TV64_9EUKA</name>
<feature type="compositionally biased region" description="Polar residues" evidence="1">
    <location>
        <begin position="46"/>
        <end position="56"/>
    </location>
</feature>
<gene>
    <name evidence="2" type="ORF">EZS28_042308</name>
</gene>
<feature type="compositionally biased region" description="Basic and acidic residues" evidence="1">
    <location>
        <begin position="14"/>
        <end position="27"/>
    </location>
</feature>
<accession>A0A5J4TV64</accession>
<feature type="region of interest" description="Disordered" evidence="1">
    <location>
        <begin position="1"/>
        <end position="66"/>
    </location>
</feature>
<proteinExistence type="predicted"/>
<dbReference type="Proteomes" id="UP000324800">
    <property type="component" value="Unassembled WGS sequence"/>
</dbReference>
<reference evidence="2 3" key="1">
    <citation type="submission" date="2019-03" db="EMBL/GenBank/DDBJ databases">
        <title>Single cell metagenomics reveals metabolic interactions within the superorganism composed of flagellate Streblomastix strix and complex community of Bacteroidetes bacteria on its surface.</title>
        <authorList>
            <person name="Treitli S.C."/>
            <person name="Kolisko M."/>
            <person name="Husnik F."/>
            <person name="Keeling P."/>
            <person name="Hampl V."/>
        </authorList>
    </citation>
    <scope>NUCLEOTIDE SEQUENCE [LARGE SCALE GENOMIC DNA]</scope>
    <source>
        <strain evidence="2">ST1C</strain>
    </source>
</reference>
<evidence type="ECO:0000313" key="2">
    <source>
        <dbReference type="EMBL" id="KAA6362164.1"/>
    </source>
</evidence>
<feature type="region of interest" description="Disordered" evidence="1">
    <location>
        <begin position="78"/>
        <end position="179"/>
    </location>
</feature>
<dbReference type="AlphaFoldDB" id="A0A5J4TV64"/>
<feature type="compositionally biased region" description="Polar residues" evidence="1">
    <location>
        <begin position="169"/>
        <end position="179"/>
    </location>
</feature>
<feature type="compositionally biased region" description="Polar residues" evidence="1">
    <location>
        <begin position="1"/>
        <end position="13"/>
    </location>
</feature>
<dbReference type="EMBL" id="SNRW01024575">
    <property type="protein sequence ID" value="KAA6362164.1"/>
    <property type="molecule type" value="Genomic_DNA"/>
</dbReference>
<sequence>IGGNENKQGSSNENLHEQGNKFQEKGNTKLNGTISLHTIHPEQELGNPNISQSKSQPHLIAIPPELGQAKRKIVALKQRIQPTNDHDTRSKTGLPKSALDKSLRSPEDRANSDSFNHFPLQQERRIKANVVTVTEDRSAKRSKGNKTNAGSKKQKQRSNSKNQIEIMPNSETDQPDQLN</sequence>